<proteinExistence type="predicted"/>
<organism evidence="1">
    <name type="scientific">Caldilineaceae bacterium SB0662_bin_9</name>
    <dbReference type="NCBI Taxonomy" id="2605258"/>
    <lineage>
        <taxon>Bacteria</taxon>
        <taxon>Bacillati</taxon>
        <taxon>Chloroflexota</taxon>
        <taxon>Caldilineae</taxon>
        <taxon>Caldilineales</taxon>
        <taxon>Caldilineaceae</taxon>
    </lineage>
</organism>
<comment type="caution">
    <text evidence="1">The sequence shown here is derived from an EMBL/GenBank/DDBJ whole genome shotgun (WGS) entry which is preliminary data.</text>
</comment>
<dbReference type="EMBL" id="VXPY01000094">
    <property type="protein sequence ID" value="MYD91295.1"/>
    <property type="molecule type" value="Genomic_DNA"/>
</dbReference>
<dbReference type="Gene3D" id="2.60.120.620">
    <property type="entry name" value="q2cbj1_9rhob like domain"/>
    <property type="match status" value="1"/>
</dbReference>
<keyword evidence="1" id="KW-0223">Dioxygenase</keyword>
<accession>A0A6B1DWX0</accession>
<dbReference type="InterPro" id="IPR008775">
    <property type="entry name" value="Phytyl_CoA_dOase-like"/>
</dbReference>
<protein>
    <submittedName>
        <fullName evidence="1">Phytanoyl-CoA dioxygenase family protein</fullName>
    </submittedName>
</protein>
<dbReference type="GO" id="GO:0005506">
    <property type="term" value="F:iron ion binding"/>
    <property type="evidence" value="ECO:0007669"/>
    <property type="project" value="UniProtKB-ARBA"/>
</dbReference>
<keyword evidence="1" id="KW-0560">Oxidoreductase</keyword>
<evidence type="ECO:0000313" key="1">
    <source>
        <dbReference type="EMBL" id="MYD91295.1"/>
    </source>
</evidence>
<reference evidence="1" key="1">
    <citation type="submission" date="2019-09" db="EMBL/GenBank/DDBJ databases">
        <title>Characterisation of the sponge microbiome using genome-centric metagenomics.</title>
        <authorList>
            <person name="Engelberts J.P."/>
            <person name="Robbins S.J."/>
            <person name="De Goeij J.M."/>
            <person name="Aranda M."/>
            <person name="Bell S.C."/>
            <person name="Webster N.S."/>
        </authorList>
    </citation>
    <scope>NUCLEOTIDE SEQUENCE</scope>
    <source>
        <strain evidence="1">SB0662_bin_9</strain>
    </source>
</reference>
<gene>
    <name evidence="1" type="ORF">F4Y08_13320</name>
</gene>
<dbReference type="GO" id="GO:0016706">
    <property type="term" value="F:2-oxoglutarate-dependent dioxygenase activity"/>
    <property type="evidence" value="ECO:0007669"/>
    <property type="project" value="UniProtKB-ARBA"/>
</dbReference>
<dbReference type="PANTHER" id="PTHR20883:SF46">
    <property type="entry name" value="PHYTANOYL-COA HYDROXYLASE"/>
    <property type="match status" value="1"/>
</dbReference>
<dbReference type="PANTHER" id="PTHR20883">
    <property type="entry name" value="PHYTANOYL-COA DIOXYGENASE DOMAIN CONTAINING 1"/>
    <property type="match status" value="1"/>
</dbReference>
<sequence>MVETDVRLLSDEQVAFYHENGYLVVEDVLAAEELQALRDETARICRGERGLVQGLPDFDPSESDEDIIARTICVHFPHKISDVMLDAVSQAGIVEVLTQLIGPNVKCMQSMLFIKSAGKPGQAWHQDEAFIPTRDCSLTAAWMALEDATPENGCLWAIPGSHRLRTLWPFRDHDDERYDCAQESFDFPFTDDDGVMVPAKAGSVVFFNGYLLHRSLPNYAESGFRRALVNHYMSAESLLPWRLPEPGTSMAMADIRDIVMVTGTDPYAYKGIQTDRFAHVRPDKEGGCQWPTKAEAEAEATVGDVMGADMDSSIPAMG</sequence>
<dbReference type="AlphaFoldDB" id="A0A6B1DWX0"/>
<name>A0A6B1DWX0_9CHLR</name>
<dbReference type="Pfam" id="PF05721">
    <property type="entry name" value="PhyH"/>
    <property type="match status" value="1"/>
</dbReference>
<dbReference type="SUPFAM" id="SSF51197">
    <property type="entry name" value="Clavaminate synthase-like"/>
    <property type="match status" value="1"/>
</dbReference>